<comment type="subcellular location">
    <subcellularLocation>
        <location evidence="1">Membrane</location>
        <topology evidence="1">Multi-pass membrane protein</topology>
    </subcellularLocation>
</comment>
<feature type="transmembrane region" description="Helical" evidence="5">
    <location>
        <begin position="141"/>
        <end position="161"/>
    </location>
</feature>
<keyword evidence="4 5" id="KW-0472">Membrane</keyword>
<evidence type="ECO:0000259" key="6">
    <source>
        <dbReference type="Pfam" id="PF00892"/>
    </source>
</evidence>
<dbReference type="InterPro" id="IPR037185">
    <property type="entry name" value="EmrE-like"/>
</dbReference>
<organism evidence="7 8">
    <name type="scientific">Kordia antarctica</name>
    <dbReference type="NCBI Taxonomy" id="1218801"/>
    <lineage>
        <taxon>Bacteria</taxon>
        <taxon>Pseudomonadati</taxon>
        <taxon>Bacteroidota</taxon>
        <taxon>Flavobacteriia</taxon>
        <taxon>Flavobacteriales</taxon>
        <taxon>Flavobacteriaceae</taxon>
        <taxon>Kordia</taxon>
    </lineage>
</organism>
<keyword evidence="3 5" id="KW-1133">Transmembrane helix</keyword>
<feature type="transmembrane region" description="Helical" evidence="5">
    <location>
        <begin position="230"/>
        <end position="249"/>
    </location>
</feature>
<dbReference type="OrthoDB" id="597549at2"/>
<gene>
    <name evidence="7" type="primary">ribN</name>
    <name evidence="7" type="ORF">IMCC3317_26170</name>
</gene>
<protein>
    <submittedName>
        <fullName evidence="7">Riboflavin transporter</fullName>
    </submittedName>
</protein>
<dbReference type="EMBL" id="CP019288">
    <property type="protein sequence ID" value="QHI37239.1"/>
    <property type="molecule type" value="Genomic_DNA"/>
</dbReference>
<sequence length="278" mass="31194">MLKKAIQFMIISAIAFAFLNAIVKYLGDFNAYEIVFFRSIGTLVFTIPFLLKHKISIYGNKRTLLIIRGIVGVISMALFFMSLKYLSMGSAVSLRYISPIFAAVFALVLLKEKIKHIQWLFFLIAFCGVLVLKGFDTQIGTTGLLLALASAFFSGLVFIVIRKIGNRDHPVVIVNYFMMVAVLVGGVLCIPYWKTPIGWEWVLLLSLGIFGYIGQLYMTKALQLAETNKAAPLKYIEVIFTMLIGLSWFHESYTLWSLLGIILIVIGLTLNTYTKSAK</sequence>
<evidence type="ECO:0000256" key="3">
    <source>
        <dbReference type="ARBA" id="ARBA00022989"/>
    </source>
</evidence>
<feature type="domain" description="EamA" evidence="6">
    <location>
        <begin position="4"/>
        <end position="132"/>
    </location>
</feature>
<name>A0A7L4ZLC7_9FLAO</name>
<evidence type="ECO:0000313" key="7">
    <source>
        <dbReference type="EMBL" id="QHI37239.1"/>
    </source>
</evidence>
<feature type="transmembrane region" description="Helical" evidence="5">
    <location>
        <begin position="199"/>
        <end position="218"/>
    </location>
</feature>
<dbReference type="AlphaFoldDB" id="A0A7L4ZLC7"/>
<keyword evidence="8" id="KW-1185">Reference proteome</keyword>
<evidence type="ECO:0000256" key="2">
    <source>
        <dbReference type="ARBA" id="ARBA00022692"/>
    </source>
</evidence>
<evidence type="ECO:0000313" key="8">
    <source>
        <dbReference type="Proteomes" id="UP000464657"/>
    </source>
</evidence>
<feature type="transmembrane region" description="Helical" evidence="5">
    <location>
        <begin position="255"/>
        <end position="273"/>
    </location>
</feature>
<dbReference type="KEGG" id="kan:IMCC3317_26170"/>
<feature type="transmembrane region" description="Helical" evidence="5">
    <location>
        <begin position="117"/>
        <end position="135"/>
    </location>
</feature>
<accession>A0A7L4ZLC7</accession>
<feature type="domain" description="EamA" evidence="6">
    <location>
        <begin position="142"/>
        <end position="272"/>
    </location>
</feature>
<feature type="transmembrane region" description="Helical" evidence="5">
    <location>
        <begin position="29"/>
        <end position="51"/>
    </location>
</feature>
<feature type="transmembrane region" description="Helical" evidence="5">
    <location>
        <begin position="5"/>
        <end position="23"/>
    </location>
</feature>
<feature type="transmembrane region" description="Helical" evidence="5">
    <location>
        <begin position="93"/>
        <end position="110"/>
    </location>
</feature>
<dbReference type="RefSeq" id="WP_160129879.1">
    <property type="nucleotide sequence ID" value="NZ_CP019288.1"/>
</dbReference>
<proteinExistence type="predicted"/>
<dbReference type="Gene3D" id="1.10.3730.20">
    <property type="match status" value="2"/>
</dbReference>
<evidence type="ECO:0000256" key="4">
    <source>
        <dbReference type="ARBA" id="ARBA00023136"/>
    </source>
</evidence>
<dbReference type="Pfam" id="PF00892">
    <property type="entry name" value="EamA"/>
    <property type="match status" value="2"/>
</dbReference>
<dbReference type="PANTHER" id="PTHR22911:SF6">
    <property type="entry name" value="SOLUTE CARRIER FAMILY 35 MEMBER G1"/>
    <property type="match status" value="1"/>
</dbReference>
<keyword evidence="2 5" id="KW-0812">Transmembrane</keyword>
<dbReference type="InterPro" id="IPR000620">
    <property type="entry name" value="EamA_dom"/>
</dbReference>
<dbReference type="GO" id="GO:0016020">
    <property type="term" value="C:membrane"/>
    <property type="evidence" value="ECO:0007669"/>
    <property type="project" value="UniProtKB-SubCell"/>
</dbReference>
<dbReference type="PANTHER" id="PTHR22911">
    <property type="entry name" value="ACYL-MALONYL CONDENSING ENZYME-RELATED"/>
    <property type="match status" value="1"/>
</dbReference>
<feature type="transmembrane region" description="Helical" evidence="5">
    <location>
        <begin position="173"/>
        <end position="193"/>
    </location>
</feature>
<reference evidence="7 8" key="1">
    <citation type="journal article" date="2013" name="Int. J. Syst. Evol. Microbiol.">
        <title>Kordia antarctica sp. nov., isolated from Antarctic seawater.</title>
        <authorList>
            <person name="Baek K."/>
            <person name="Choi A."/>
            <person name="Kang I."/>
            <person name="Lee K."/>
            <person name="Cho J.C."/>
        </authorList>
    </citation>
    <scope>NUCLEOTIDE SEQUENCE [LARGE SCALE GENOMIC DNA]</scope>
    <source>
        <strain evidence="7 8">IMCC3317</strain>
    </source>
</reference>
<feature type="transmembrane region" description="Helical" evidence="5">
    <location>
        <begin position="63"/>
        <end position="81"/>
    </location>
</feature>
<evidence type="ECO:0000256" key="1">
    <source>
        <dbReference type="ARBA" id="ARBA00004141"/>
    </source>
</evidence>
<dbReference type="Proteomes" id="UP000464657">
    <property type="component" value="Chromosome"/>
</dbReference>
<evidence type="ECO:0000256" key="5">
    <source>
        <dbReference type="SAM" id="Phobius"/>
    </source>
</evidence>
<dbReference type="SUPFAM" id="SSF103481">
    <property type="entry name" value="Multidrug resistance efflux transporter EmrE"/>
    <property type="match status" value="2"/>
</dbReference>